<keyword evidence="13" id="KW-1015">Disulfide bond</keyword>
<evidence type="ECO:0000256" key="14">
    <source>
        <dbReference type="ARBA" id="ARBA00023163"/>
    </source>
</evidence>
<dbReference type="GO" id="GO:0046872">
    <property type="term" value="F:metal ion binding"/>
    <property type="evidence" value="ECO:0007669"/>
    <property type="project" value="UniProtKB-KW"/>
</dbReference>
<dbReference type="InterPro" id="IPR051134">
    <property type="entry name" value="PPP_phosphatase"/>
</dbReference>
<dbReference type="SMART" id="SM01371">
    <property type="entry name" value="TFIIA"/>
    <property type="match status" value="1"/>
</dbReference>
<dbReference type="SMART" id="SM00156">
    <property type="entry name" value="PP2Ac"/>
    <property type="match status" value="1"/>
</dbReference>
<evidence type="ECO:0000256" key="9">
    <source>
        <dbReference type="ARBA" id="ARBA00022737"/>
    </source>
</evidence>
<evidence type="ECO:0000256" key="17">
    <source>
        <dbReference type="PROSITE-ProRule" id="PRU00339"/>
    </source>
</evidence>
<dbReference type="SUPFAM" id="SSF48452">
    <property type="entry name" value="TPR-like"/>
    <property type="match status" value="1"/>
</dbReference>
<dbReference type="PROSITE" id="PS50005">
    <property type="entry name" value="TPR"/>
    <property type="match status" value="2"/>
</dbReference>
<evidence type="ECO:0000256" key="3">
    <source>
        <dbReference type="ARBA" id="ARBA00006718"/>
    </source>
</evidence>
<dbReference type="NCBIfam" id="TIGR00049">
    <property type="entry name" value="iron-sulfur cluster assembly accessory protein"/>
    <property type="match status" value="1"/>
</dbReference>
<accession>A0A0V1EPP1</accession>
<dbReference type="Proteomes" id="UP000054632">
    <property type="component" value="Unassembled WGS sequence"/>
</dbReference>
<dbReference type="SUPFAM" id="SSF89360">
    <property type="entry name" value="HesB-like domain"/>
    <property type="match status" value="1"/>
</dbReference>
<dbReference type="InterPro" id="IPR036084">
    <property type="entry name" value="Ser_inhib-like_sf"/>
</dbReference>
<dbReference type="FunFam" id="2.10.25.10:FF:000055">
    <property type="entry name" value="alpha-tectorin isoform X1"/>
    <property type="match status" value="2"/>
</dbReference>
<dbReference type="Pfam" id="PF01826">
    <property type="entry name" value="TIL"/>
    <property type="match status" value="7"/>
</dbReference>
<dbReference type="GO" id="GO:0006367">
    <property type="term" value="P:transcription initiation at RNA polymerase II promoter"/>
    <property type="evidence" value="ECO:0007669"/>
    <property type="project" value="InterPro"/>
</dbReference>
<dbReference type="InterPro" id="IPR029052">
    <property type="entry name" value="Metallo-depent_PP-like"/>
</dbReference>
<dbReference type="Gene3D" id="2.10.25.10">
    <property type="entry name" value="Laminin"/>
    <property type="match status" value="7"/>
</dbReference>
<dbReference type="Pfam" id="PF13432">
    <property type="entry name" value="TPR_16"/>
    <property type="match status" value="1"/>
</dbReference>
<comment type="similarity">
    <text evidence="3">Belongs to the HesB/IscA family.</text>
</comment>
<dbReference type="PRINTS" id="PR00114">
    <property type="entry name" value="STPHPHTASE"/>
</dbReference>
<evidence type="ECO:0000256" key="1">
    <source>
        <dbReference type="ARBA" id="ARBA00001936"/>
    </source>
</evidence>
<dbReference type="Gene3D" id="2.60.300.12">
    <property type="entry name" value="HesB-like domain"/>
    <property type="match status" value="1"/>
</dbReference>
<dbReference type="PANTHER" id="PTHR45668">
    <property type="entry name" value="SERINE/THREONINE-PROTEIN PHOSPHATASE 5-RELATED"/>
    <property type="match status" value="1"/>
</dbReference>
<dbReference type="Pfam" id="PF08321">
    <property type="entry name" value="PPP5"/>
    <property type="match status" value="1"/>
</dbReference>
<dbReference type="Pfam" id="PF01521">
    <property type="entry name" value="Fe-S_biosyn"/>
    <property type="match status" value="1"/>
</dbReference>
<keyword evidence="12" id="KW-0646">Protease inhibitor</keyword>
<evidence type="ECO:0000256" key="12">
    <source>
        <dbReference type="ARBA" id="ARBA00022900"/>
    </source>
</evidence>
<keyword evidence="12" id="KW-0722">Serine protease inhibitor</keyword>
<dbReference type="PANTHER" id="PTHR45668:SF5">
    <property type="entry name" value="SERINE_THREONINE-PROTEIN PHOSPHATASE 5"/>
    <property type="match status" value="1"/>
</dbReference>
<gene>
    <name evidence="19" type="primary">PPP5C</name>
    <name evidence="19" type="ORF">T4A_9332</name>
</gene>
<keyword evidence="15" id="KW-0464">Manganese</keyword>
<evidence type="ECO:0000256" key="5">
    <source>
        <dbReference type="ARBA" id="ARBA00008786"/>
    </source>
</evidence>
<sequence length="1360" mass="150618">MSAFYHNNPVNRIYRGVIEEVCNTSRESFLDEGLDEQVLQDFKQVWESKVLATKAIDSFNDHPPTPLLRSNFMQMPPTVAVPITQQMIQPIQLTQSLPSNLAFSHGVFTNNPPGFVVQPLRGGPAMRFVPASATIHGRPAFFAPSILTAASGTAQTVQQSVVSNKNVNQVTGSTPTKEVKTERSAKVVYQIDGPAGESEEELEEIDDEECDLENLEPLNSDDDISVGDPCEIFESDNVTACQYEKYLTALREKQNSKGFAISIFTLCFLLMWKKTFNFCFEAFYSKTMLYRWFSQTTGSARVVKTAKKMTNARAPVIITDRAKNKICEYLKQKPEMAGLRIGVKQRGCSGLSYTLNYVRTKENTDEEVIVNGARIFIESKALLTIIGSEIDYVETRLSTEFIFRNPNIKATCGCGEIYFFVATYCSRCWNVMAAMVADINADKTEMVENIAEAKRLRQEANECFKNEQYERAIELYSDALKYTPSDPQLLGNRSLANLRIELYGSALADATSAIEIDKGYVKGYYRRAQANMALGKFKLALMDYEAVVKVRPQDKDAKNKLAECRRIVKQLAFAKAISVETSEKSAVDSINLESITVEDDYEGPVLEDGKVTLEFLEKLKETFKNQKRLHKKFAFSILIEIRKFFLEEPTLVDITVPKDKKFTICGDIHGQFYDLLNIFEINGPPSEENPYLFNGDFVDRGSFSVETVFTLFSYKLLYPRHVFLSRGNHESELMNRMYGFEGEVRSKFSSQMAELFTEVFNALPLAHLINKRVLVMHGGLFSEDGVTLDDIRGVSRFRQPPDEGLMCELLWSDPQDGNGRTASKRGVGVQFGPNVTKEFCKHNNLDYIVRSHEVKPTGYEVAHDGKCITVFSAPNYCDTIGNKGAFIVINGSDLTPKFTTYDAVDHPKLTMLHFSVSVLAMIFGAFCLTISLVNSSVLCPLNENWNSCGSSCEETCESIASGKDTPCTLQCVPGCFCVDGFVRDSRGRCIPKSLCPNKVNISCSENEVFKECGSACPETCDTISWGFERPCTGNCIAGCFCKDGYVRGYDGQCIPPEDCGKPNNDKCGSNEVFMKCGSACPATCDSIRSENTIPCTKECVSGCFCKSGYVRASTGECLAPEACGAHLGGCGPREEYRACGSACPASCESIKDLAPHACPAICVPGCFCKFPFVHFFVCGPNEIYKQCGTACPATCEEPNPSCTLSCASGCFCLDGLVRTRDGNCVKPEDCPASDKIECNEDEEFDECGTACPLTCDTIKKDMPQRCTKQCVAGCFCKGDLVRDPGGRCVARDMCEDLGVCGLNEQFSECGSSCPPTCRSLYRNLSRRCPLKCVRGCFCKEGFVRSDNGKCILPNQCPKIN</sequence>
<dbReference type="GO" id="GO:0005672">
    <property type="term" value="C:transcription factor TFIIA complex"/>
    <property type="evidence" value="ECO:0007669"/>
    <property type="project" value="InterPro"/>
</dbReference>
<dbReference type="GO" id="GO:0004722">
    <property type="term" value="F:protein serine/threonine phosphatase activity"/>
    <property type="evidence" value="ECO:0007669"/>
    <property type="project" value="UniProtKB-EC"/>
</dbReference>
<dbReference type="EC" id="3.1.3.16" evidence="7"/>
<dbReference type="InterPro" id="IPR002919">
    <property type="entry name" value="TIL_dom"/>
</dbReference>
<dbReference type="FunFam" id="1.10.287.100:FF:000001">
    <property type="entry name" value="Transcription initiation factor IIA subunit"/>
    <property type="match status" value="1"/>
</dbReference>
<dbReference type="InterPro" id="IPR011990">
    <property type="entry name" value="TPR-like_helical_dom_sf"/>
</dbReference>
<dbReference type="SMART" id="SM00028">
    <property type="entry name" value="TPR"/>
    <property type="match status" value="3"/>
</dbReference>
<dbReference type="SUPFAM" id="SSF56300">
    <property type="entry name" value="Metallo-dependent phosphatases"/>
    <property type="match status" value="1"/>
</dbReference>
<dbReference type="CDD" id="cd19941">
    <property type="entry name" value="TIL"/>
    <property type="match status" value="6"/>
</dbReference>
<comment type="similarity">
    <text evidence="5">Belongs to the PPP phosphatase family. PP-5 (PP-T) subfamily.</text>
</comment>
<dbReference type="InterPro" id="IPR004855">
    <property type="entry name" value="TFIIA_asu/bsu"/>
</dbReference>
<evidence type="ECO:0000256" key="6">
    <source>
        <dbReference type="ARBA" id="ARBA00010059"/>
    </source>
</evidence>
<keyword evidence="16" id="KW-0539">Nucleus</keyword>
<comment type="caution">
    <text evidence="19">The sequence shown here is derived from an EMBL/GenBank/DDBJ whole genome shotgun (WGS) entry which is preliminary data.</text>
</comment>
<comment type="similarity">
    <text evidence="6">Belongs to the TFIIA subunit 1 family.</text>
</comment>
<dbReference type="GO" id="GO:0016226">
    <property type="term" value="P:iron-sulfur cluster assembly"/>
    <property type="evidence" value="ECO:0007669"/>
    <property type="project" value="InterPro"/>
</dbReference>
<evidence type="ECO:0000256" key="16">
    <source>
        <dbReference type="ARBA" id="ARBA00023242"/>
    </source>
</evidence>
<dbReference type="InterPro" id="IPR019734">
    <property type="entry name" value="TPR_rpt"/>
</dbReference>
<keyword evidence="14" id="KW-0804">Transcription</keyword>
<dbReference type="InterPro" id="IPR013235">
    <property type="entry name" value="PPP_dom"/>
</dbReference>
<keyword evidence="11 17" id="KW-0802">TPR repeat</keyword>
<dbReference type="InterPro" id="IPR041753">
    <property type="entry name" value="PP5_C"/>
</dbReference>
<reference evidence="19 20" key="1">
    <citation type="submission" date="2015-01" db="EMBL/GenBank/DDBJ databases">
        <title>Evolution of Trichinella species and genotypes.</title>
        <authorList>
            <person name="Korhonen P.K."/>
            <person name="Edoardo P."/>
            <person name="Giuseppe L.R."/>
            <person name="Gasser R.B."/>
        </authorList>
    </citation>
    <scope>NUCLEOTIDE SEQUENCE [LARGE SCALE GENOMIC DNA]</scope>
    <source>
        <strain evidence="19">ISS13</strain>
    </source>
</reference>
<dbReference type="Pfam" id="PF00149">
    <property type="entry name" value="Metallophos"/>
    <property type="match status" value="1"/>
</dbReference>
<dbReference type="Pfam" id="PF03153">
    <property type="entry name" value="TFIIA"/>
    <property type="match status" value="1"/>
</dbReference>
<evidence type="ECO:0000256" key="8">
    <source>
        <dbReference type="ARBA" id="ARBA00022723"/>
    </source>
</evidence>
<dbReference type="InterPro" id="IPR000361">
    <property type="entry name" value="ATAP_core_dom"/>
</dbReference>
<evidence type="ECO:0000256" key="2">
    <source>
        <dbReference type="ARBA" id="ARBA00004123"/>
    </source>
</evidence>
<dbReference type="EMBL" id="JYDR01000016">
    <property type="protein sequence ID" value="KRY75722.1"/>
    <property type="molecule type" value="Genomic_DNA"/>
</dbReference>
<organism evidence="19 20">
    <name type="scientific">Trichinella pseudospiralis</name>
    <name type="common">Parasitic roundworm</name>
    <dbReference type="NCBI Taxonomy" id="6337"/>
    <lineage>
        <taxon>Eukaryota</taxon>
        <taxon>Metazoa</taxon>
        <taxon>Ecdysozoa</taxon>
        <taxon>Nematoda</taxon>
        <taxon>Enoplea</taxon>
        <taxon>Dorylaimia</taxon>
        <taxon>Trichinellida</taxon>
        <taxon>Trichinellidae</taxon>
        <taxon>Trichinella</taxon>
    </lineage>
</organism>
<evidence type="ECO:0000256" key="13">
    <source>
        <dbReference type="ARBA" id="ARBA00023157"/>
    </source>
</evidence>
<proteinExistence type="inferred from homology"/>
<evidence type="ECO:0000256" key="15">
    <source>
        <dbReference type="ARBA" id="ARBA00023211"/>
    </source>
</evidence>
<evidence type="ECO:0000256" key="11">
    <source>
        <dbReference type="ARBA" id="ARBA00022803"/>
    </source>
</evidence>
<evidence type="ECO:0000256" key="4">
    <source>
        <dbReference type="ARBA" id="ARBA00007611"/>
    </source>
</evidence>
<evidence type="ECO:0000313" key="19">
    <source>
        <dbReference type="EMBL" id="KRY75722.1"/>
    </source>
</evidence>
<comment type="similarity">
    <text evidence="4">Belongs to the serine protease inhibitor-like (TIL domain-containing) family.</text>
</comment>
<keyword evidence="8" id="KW-0479">Metal-binding</keyword>
<dbReference type="CDD" id="cd07417">
    <property type="entry name" value="MPP_PP5_C"/>
    <property type="match status" value="1"/>
</dbReference>
<evidence type="ECO:0000259" key="18">
    <source>
        <dbReference type="SMART" id="SM00156"/>
    </source>
</evidence>
<evidence type="ECO:0000313" key="20">
    <source>
        <dbReference type="Proteomes" id="UP000054632"/>
    </source>
</evidence>
<comment type="cofactor">
    <cofactor evidence="1">
        <name>Mn(2+)</name>
        <dbReference type="ChEBI" id="CHEBI:29035"/>
    </cofactor>
</comment>
<dbReference type="InterPro" id="IPR004843">
    <property type="entry name" value="Calcineurin-like_PHP"/>
</dbReference>
<protein>
    <recommendedName>
        <fullName evidence="7">protein-serine/threonine phosphatase</fullName>
        <ecNumber evidence="7">3.1.3.16</ecNumber>
    </recommendedName>
</protein>
<evidence type="ECO:0000256" key="10">
    <source>
        <dbReference type="ARBA" id="ARBA00022801"/>
    </source>
</evidence>
<dbReference type="Gene3D" id="1.10.287.100">
    <property type="match status" value="1"/>
</dbReference>
<dbReference type="CDD" id="cd07976">
    <property type="entry name" value="TFIIA_alpha_beta_like"/>
    <property type="match status" value="1"/>
</dbReference>
<dbReference type="FunFam" id="3.60.21.10:FF:000017">
    <property type="entry name" value="Serine/threonine-protein phosphatase"/>
    <property type="match status" value="1"/>
</dbReference>
<keyword evidence="10" id="KW-0378">Hydrolase</keyword>
<feature type="repeat" description="TPR" evidence="17">
    <location>
        <begin position="453"/>
        <end position="486"/>
    </location>
</feature>
<comment type="subcellular location">
    <subcellularLocation>
        <location evidence="2">Nucleus</location>
    </subcellularLocation>
</comment>
<dbReference type="Gene3D" id="1.25.40.10">
    <property type="entry name" value="Tetratricopeptide repeat domain"/>
    <property type="match status" value="1"/>
</dbReference>
<dbReference type="GO" id="GO:0004867">
    <property type="term" value="F:serine-type endopeptidase inhibitor activity"/>
    <property type="evidence" value="ECO:0007669"/>
    <property type="project" value="UniProtKB-KW"/>
</dbReference>
<dbReference type="InterPro" id="IPR006186">
    <property type="entry name" value="Ser/Thr-sp_prot-phosphatase"/>
</dbReference>
<feature type="repeat" description="TPR" evidence="17">
    <location>
        <begin position="521"/>
        <end position="554"/>
    </location>
</feature>
<dbReference type="InterPro" id="IPR016092">
    <property type="entry name" value="ATAP"/>
</dbReference>
<evidence type="ECO:0000256" key="7">
    <source>
        <dbReference type="ARBA" id="ARBA00013081"/>
    </source>
</evidence>
<dbReference type="FunFam" id="2.10.25.10:FF:000674">
    <property type="entry name" value="Mucin-2"/>
    <property type="match status" value="1"/>
</dbReference>
<dbReference type="SUPFAM" id="SSF57567">
    <property type="entry name" value="Serine protease inhibitors"/>
    <property type="match status" value="7"/>
</dbReference>
<dbReference type="Gene3D" id="3.60.21.10">
    <property type="match status" value="1"/>
</dbReference>
<dbReference type="InterPro" id="IPR035903">
    <property type="entry name" value="HesB-like_dom_sf"/>
</dbReference>
<name>A0A0V1EPP1_TRIPS</name>
<dbReference type="GO" id="GO:0051536">
    <property type="term" value="F:iron-sulfur cluster binding"/>
    <property type="evidence" value="ECO:0007669"/>
    <property type="project" value="InterPro"/>
</dbReference>
<dbReference type="SUPFAM" id="SSF47396">
    <property type="entry name" value="Transcription factor IIA (TFIIA), alpha-helical domain"/>
    <property type="match status" value="1"/>
</dbReference>
<feature type="domain" description="Serine/threonine specific protein phosphatases" evidence="18">
    <location>
        <begin position="629"/>
        <end position="905"/>
    </location>
</feature>
<keyword evidence="9" id="KW-0677">Repeat</keyword>